<organism evidence="2 3">
    <name type="scientific">Solanum commersonii</name>
    <name type="common">Commerson's wild potato</name>
    <name type="synonym">Commerson's nightshade</name>
    <dbReference type="NCBI Taxonomy" id="4109"/>
    <lineage>
        <taxon>Eukaryota</taxon>
        <taxon>Viridiplantae</taxon>
        <taxon>Streptophyta</taxon>
        <taxon>Embryophyta</taxon>
        <taxon>Tracheophyta</taxon>
        <taxon>Spermatophyta</taxon>
        <taxon>Magnoliopsida</taxon>
        <taxon>eudicotyledons</taxon>
        <taxon>Gunneridae</taxon>
        <taxon>Pentapetalae</taxon>
        <taxon>asterids</taxon>
        <taxon>lamiids</taxon>
        <taxon>Solanales</taxon>
        <taxon>Solanaceae</taxon>
        <taxon>Solanoideae</taxon>
        <taxon>Solaneae</taxon>
        <taxon>Solanum</taxon>
    </lineage>
</organism>
<dbReference type="OrthoDB" id="1292568at2759"/>
<proteinExistence type="predicted"/>
<protein>
    <recommendedName>
        <fullName evidence="1">F-box associated beta-propeller type 3 domain-containing protein</fullName>
    </recommendedName>
</protein>
<gene>
    <name evidence="2" type="ORF">H5410_060689</name>
</gene>
<dbReference type="InterPro" id="IPR013187">
    <property type="entry name" value="F-box-assoc_dom_typ3"/>
</dbReference>
<dbReference type="Pfam" id="PF08268">
    <property type="entry name" value="FBA_3"/>
    <property type="match status" value="1"/>
</dbReference>
<sequence length="97" mass="11609">MKIHLDGILIVTINISMDCLLMVHTAFRSTIRSLLEFSIPRIFFHSVKLLYYYSLGYEPVKKKYKVLMQVHNSSEHVQNFIFTLSTDKSWRKLKRYH</sequence>
<name>A0A9J5W5Q3_SOLCO</name>
<keyword evidence="3" id="KW-1185">Reference proteome</keyword>
<comment type="caution">
    <text evidence="2">The sequence shown here is derived from an EMBL/GenBank/DDBJ whole genome shotgun (WGS) entry which is preliminary data.</text>
</comment>
<reference evidence="2 3" key="1">
    <citation type="submission" date="2020-09" db="EMBL/GenBank/DDBJ databases">
        <title>De no assembly of potato wild relative species, Solanum commersonii.</title>
        <authorList>
            <person name="Cho K."/>
        </authorList>
    </citation>
    <scope>NUCLEOTIDE SEQUENCE [LARGE SCALE GENOMIC DNA]</scope>
    <source>
        <strain evidence="2">LZ3.2</strain>
        <tissue evidence="2">Leaf</tissue>
    </source>
</reference>
<feature type="domain" description="F-box associated beta-propeller type 3" evidence="1">
    <location>
        <begin position="51"/>
        <end position="94"/>
    </location>
</feature>
<dbReference type="AlphaFoldDB" id="A0A9J5W5Q3"/>
<dbReference type="EMBL" id="JACXVP010000012">
    <property type="protein sequence ID" value="KAG5570923.1"/>
    <property type="molecule type" value="Genomic_DNA"/>
</dbReference>
<dbReference type="Proteomes" id="UP000824120">
    <property type="component" value="Chromosome 12"/>
</dbReference>
<evidence type="ECO:0000259" key="1">
    <source>
        <dbReference type="Pfam" id="PF08268"/>
    </source>
</evidence>
<evidence type="ECO:0000313" key="2">
    <source>
        <dbReference type="EMBL" id="KAG5570923.1"/>
    </source>
</evidence>
<evidence type="ECO:0000313" key="3">
    <source>
        <dbReference type="Proteomes" id="UP000824120"/>
    </source>
</evidence>
<accession>A0A9J5W5Q3</accession>